<dbReference type="GO" id="GO:0003924">
    <property type="term" value="F:GTPase activity"/>
    <property type="evidence" value="ECO:0007669"/>
    <property type="project" value="InterPro"/>
</dbReference>
<feature type="region of interest" description="Disordered" evidence="14">
    <location>
        <begin position="1"/>
        <end position="116"/>
    </location>
</feature>
<dbReference type="InterPro" id="IPR009000">
    <property type="entry name" value="Transl_B-barrel_sf"/>
</dbReference>
<evidence type="ECO:0000259" key="15">
    <source>
        <dbReference type="PROSITE" id="PS51722"/>
    </source>
</evidence>
<dbReference type="GO" id="GO:0002184">
    <property type="term" value="P:cytoplasmic translational termination"/>
    <property type="evidence" value="ECO:0007669"/>
    <property type="project" value="UniProtKB-ARBA"/>
</dbReference>
<dbReference type="Pfam" id="PF22594">
    <property type="entry name" value="GTP-eEF1A_C"/>
    <property type="match status" value="1"/>
</dbReference>
<keyword evidence="7" id="KW-0547">Nucleotide-binding</keyword>
<evidence type="ECO:0000313" key="17">
    <source>
        <dbReference type="Proteomes" id="UP000605846"/>
    </source>
</evidence>
<keyword evidence="9" id="KW-0342">GTP-binding</keyword>
<dbReference type="InterPro" id="IPR054696">
    <property type="entry name" value="GTP-eEF1A_C"/>
</dbReference>
<dbReference type="GO" id="GO:0000288">
    <property type="term" value="P:nuclear-transcribed mRNA catabolic process, deadenylation-dependent decay"/>
    <property type="evidence" value="ECO:0007669"/>
    <property type="project" value="InterPro"/>
</dbReference>
<evidence type="ECO:0000256" key="4">
    <source>
        <dbReference type="ARBA" id="ARBA00022490"/>
    </source>
</evidence>
<evidence type="ECO:0000256" key="6">
    <source>
        <dbReference type="ARBA" id="ARBA00022737"/>
    </source>
</evidence>
<dbReference type="Pfam" id="PF00009">
    <property type="entry name" value="GTP_EFTU"/>
    <property type="match status" value="1"/>
</dbReference>
<dbReference type="InterPro" id="IPR004161">
    <property type="entry name" value="EFTu-like_2"/>
</dbReference>
<dbReference type="PROSITE" id="PS00301">
    <property type="entry name" value="G_TR_1"/>
    <property type="match status" value="1"/>
</dbReference>
<dbReference type="Gene3D" id="2.40.30.10">
    <property type="entry name" value="Translation factors"/>
    <property type="match status" value="2"/>
</dbReference>
<protein>
    <recommendedName>
        <fullName evidence="3">Eukaryotic peptide chain release factor GTP-binding subunit</fullName>
    </recommendedName>
    <alternativeName>
        <fullName evidence="13">ERF-3</fullName>
    </alternativeName>
    <alternativeName>
        <fullName evidence="12">ERF2</fullName>
    </alternativeName>
    <alternativeName>
        <fullName evidence="10">Polypeptide release factor 3</fullName>
    </alternativeName>
    <alternativeName>
        <fullName evidence="11">Translation release factor 3</fullName>
    </alternativeName>
</protein>
<evidence type="ECO:0000256" key="11">
    <source>
        <dbReference type="ARBA" id="ARBA00030210"/>
    </source>
</evidence>
<sequence length="574" mass="62586">MSQNEANNSLPEATSKLSLNPKATEWKPSFTAKEFVPSWMGSAPAAPPAAEASSATPAPRVVKLTGTEPKPAAAPAPEKPAAAPKAEPKAEPKPAAKPAPKPAAASPAPKAVKKEADKPAVAVDAVQEEIAAVDDEIVADLYGKEHLNVVFMGHVDAGKSTMGGNILYLTGMVDKRTMEKYEKEAKEAGRESWYLSWALDTNNEERAKGKTVECGRAYFETDKRRYTILDAPGHKNYVPSMISGASQADVGVLVISARKGEFEAGFERGGQTREHTMLAKTSGVNKMVVVINKMDDPTIQWDKGRYDEIISKLTPFLKGTGYNPKTDIYFMPVSGFTGANIKERFAGCDWYSGVSLLEYLDNMKTLDRKLKAPLMVPVAEKHKDMGTVIVGKIESGAVKKGQSVLLMPNKRLTEVTAIFSETEEEVEHAICGDNVRLRLKGIEEDEVSAGFMLCDRKKPVKTTTMFEAQLAILEHKNIICAGYTAVLHLHSAVEEISITALLHLIDKKTGRKSKRPPQFVKQGQKVIARIETAGPICIETFEDYPQLGRFTVRDEGKTIAVGRVTKVLEVESSE</sequence>
<dbReference type="CDD" id="cd04089">
    <property type="entry name" value="eRF3_II"/>
    <property type="match status" value="1"/>
</dbReference>
<dbReference type="Proteomes" id="UP000605846">
    <property type="component" value="Unassembled WGS sequence"/>
</dbReference>
<dbReference type="SUPFAM" id="SSF50465">
    <property type="entry name" value="EF-Tu/eEF-1alpha/eIF2-gamma C-terminal domain"/>
    <property type="match status" value="1"/>
</dbReference>
<comment type="caution">
    <text evidence="16">The sequence shown here is derived from an EMBL/GenBank/DDBJ whole genome shotgun (WGS) entry which is preliminary data.</text>
</comment>
<dbReference type="EMBL" id="JABAYA010000135">
    <property type="protein sequence ID" value="KAF7723940.1"/>
    <property type="molecule type" value="Genomic_DNA"/>
</dbReference>
<evidence type="ECO:0000256" key="9">
    <source>
        <dbReference type="ARBA" id="ARBA00023134"/>
    </source>
</evidence>
<dbReference type="Pfam" id="PF03144">
    <property type="entry name" value="GTP_EFTU_D2"/>
    <property type="match status" value="1"/>
</dbReference>
<dbReference type="GO" id="GO:0003747">
    <property type="term" value="F:translation release factor activity"/>
    <property type="evidence" value="ECO:0007669"/>
    <property type="project" value="InterPro"/>
</dbReference>
<keyword evidence="6" id="KW-0677">Repeat</keyword>
<proteinExistence type="inferred from homology"/>
<dbReference type="InterPro" id="IPR031157">
    <property type="entry name" value="G_TR_CS"/>
</dbReference>
<evidence type="ECO:0000313" key="16">
    <source>
        <dbReference type="EMBL" id="KAF7723940.1"/>
    </source>
</evidence>
<dbReference type="SUPFAM" id="SSF50447">
    <property type="entry name" value="Translation proteins"/>
    <property type="match status" value="1"/>
</dbReference>
<evidence type="ECO:0000256" key="8">
    <source>
        <dbReference type="ARBA" id="ARBA00022917"/>
    </source>
</evidence>
<dbReference type="InterPro" id="IPR003285">
    <property type="entry name" value="Sup35"/>
</dbReference>
<reference evidence="16" key="1">
    <citation type="submission" date="2020-01" db="EMBL/GenBank/DDBJ databases">
        <title>Genome Sequencing of Three Apophysomyces-Like Fungal Strains Confirms a Novel Fungal Genus in the Mucoromycota with divergent Burkholderia-like Endosymbiotic Bacteria.</title>
        <authorList>
            <person name="Stajich J.E."/>
            <person name="Macias A.M."/>
            <person name="Carter-House D."/>
            <person name="Lovett B."/>
            <person name="Kasson L.R."/>
            <person name="Berry K."/>
            <person name="Grigoriev I."/>
            <person name="Chang Y."/>
            <person name="Spatafora J."/>
            <person name="Kasson M.T."/>
        </authorList>
    </citation>
    <scope>NUCLEOTIDE SEQUENCE</scope>
    <source>
        <strain evidence="16">NRRL A-21654</strain>
    </source>
</reference>
<keyword evidence="5" id="KW-0597">Phosphoprotein</keyword>
<comment type="similarity">
    <text evidence="2">Belongs to the TRAFAC class translation factor GTPase superfamily. Classic translation factor GTPase family. EF-Tu/EF-1A subfamily.</text>
</comment>
<dbReference type="CDD" id="cd03704">
    <property type="entry name" value="eRF3_C_III"/>
    <property type="match status" value="1"/>
</dbReference>
<dbReference type="GO" id="GO:0018444">
    <property type="term" value="C:translation release factor complex"/>
    <property type="evidence" value="ECO:0007669"/>
    <property type="project" value="UniProtKB-ARBA"/>
</dbReference>
<dbReference type="InterPro" id="IPR000795">
    <property type="entry name" value="T_Tr_GTP-bd_dom"/>
</dbReference>
<evidence type="ECO:0000256" key="10">
    <source>
        <dbReference type="ARBA" id="ARBA00029585"/>
    </source>
</evidence>
<evidence type="ECO:0000256" key="1">
    <source>
        <dbReference type="ARBA" id="ARBA00004496"/>
    </source>
</evidence>
<name>A0A8H7BTM9_9FUNG</name>
<dbReference type="InterPro" id="IPR009001">
    <property type="entry name" value="Transl_elong_EF1A/Init_IF2_C"/>
</dbReference>
<dbReference type="PROSITE" id="PS51722">
    <property type="entry name" value="G_TR_2"/>
    <property type="match status" value="1"/>
</dbReference>
<dbReference type="FunFam" id="2.40.30.10:FF:000017">
    <property type="entry name" value="Eukaryotic peptide chain release factor GTP-binding subunit"/>
    <property type="match status" value="1"/>
</dbReference>
<comment type="subcellular location">
    <subcellularLocation>
        <location evidence="1">Cytoplasm</location>
    </subcellularLocation>
</comment>
<dbReference type="SUPFAM" id="SSF52540">
    <property type="entry name" value="P-loop containing nucleoside triphosphate hydrolases"/>
    <property type="match status" value="1"/>
</dbReference>
<feature type="compositionally biased region" description="Polar residues" evidence="14">
    <location>
        <begin position="1"/>
        <end position="18"/>
    </location>
</feature>
<evidence type="ECO:0000256" key="14">
    <source>
        <dbReference type="SAM" id="MobiDB-lite"/>
    </source>
</evidence>
<evidence type="ECO:0000256" key="13">
    <source>
        <dbReference type="ARBA" id="ARBA00031881"/>
    </source>
</evidence>
<dbReference type="FunFam" id="2.40.30.10:FF:000020">
    <property type="entry name" value="Translation elongation factor EF-1"/>
    <property type="match status" value="1"/>
</dbReference>
<dbReference type="PANTHER" id="PTHR23115">
    <property type="entry name" value="TRANSLATION FACTOR"/>
    <property type="match status" value="1"/>
</dbReference>
<evidence type="ECO:0000256" key="3">
    <source>
        <dbReference type="ARBA" id="ARBA00015765"/>
    </source>
</evidence>
<feature type="compositionally biased region" description="Low complexity" evidence="14">
    <location>
        <begin position="42"/>
        <end position="59"/>
    </location>
</feature>
<feature type="domain" description="Tr-type G" evidence="15">
    <location>
        <begin position="144"/>
        <end position="374"/>
    </location>
</feature>
<keyword evidence="8" id="KW-0648">Protein biosynthesis</keyword>
<organism evidence="16 17">
    <name type="scientific">Apophysomyces ossiformis</name>
    <dbReference type="NCBI Taxonomy" id="679940"/>
    <lineage>
        <taxon>Eukaryota</taxon>
        <taxon>Fungi</taxon>
        <taxon>Fungi incertae sedis</taxon>
        <taxon>Mucoromycota</taxon>
        <taxon>Mucoromycotina</taxon>
        <taxon>Mucoromycetes</taxon>
        <taxon>Mucorales</taxon>
        <taxon>Mucorineae</taxon>
        <taxon>Mucoraceae</taxon>
        <taxon>Apophysomyces</taxon>
    </lineage>
</organism>
<dbReference type="GO" id="GO:0005525">
    <property type="term" value="F:GTP binding"/>
    <property type="evidence" value="ECO:0007669"/>
    <property type="project" value="UniProtKB-KW"/>
</dbReference>
<dbReference type="PRINTS" id="PR01343">
    <property type="entry name" value="YEASTERF"/>
</dbReference>
<keyword evidence="4" id="KW-0963">Cytoplasm</keyword>
<dbReference type="InterPro" id="IPR027417">
    <property type="entry name" value="P-loop_NTPase"/>
</dbReference>
<dbReference type="OrthoDB" id="342024at2759"/>
<dbReference type="Gene3D" id="3.40.50.300">
    <property type="entry name" value="P-loop containing nucleotide triphosphate hydrolases"/>
    <property type="match status" value="1"/>
</dbReference>
<evidence type="ECO:0000256" key="5">
    <source>
        <dbReference type="ARBA" id="ARBA00022553"/>
    </source>
</evidence>
<gene>
    <name evidence="16" type="primary">SUP35</name>
    <name evidence="16" type="ORF">EC973_001512</name>
</gene>
<dbReference type="GO" id="GO:0005829">
    <property type="term" value="C:cytosol"/>
    <property type="evidence" value="ECO:0007669"/>
    <property type="project" value="GOC"/>
</dbReference>
<dbReference type="PRINTS" id="PR00315">
    <property type="entry name" value="ELONGATNFCT"/>
</dbReference>
<dbReference type="AlphaFoldDB" id="A0A8H7BTM9"/>
<evidence type="ECO:0000256" key="7">
    <source>
        <dbReference type="ARBA" id="ARBA00022741"/>
    </source>
</evidence>
<evidence type="ECO:0000256" key="2">
    <source>
        <dbReference type="ARBA" id="ARBA00007249"/>
    </source>
</evidence>
<dbReference type="InterPro" id="IPR050100">
    <property type="entry name" value="TRAFAC_GTPase_members"/>
</dbReference>
<dbReference type="CDD" id="cd01883">
    <property type="entry name" value="EF1_alpha"/>
    <property type="match status" value="1"/>
</dbReference>
<dbReference type="FunFam" id="3.40.50.300:FF:000503">
    <property type="entry name" value="Peptide chain release factor subunit 3"/>
    <property type="match status" value="1"/>
</dbReference>
<keyword evidence="17" id="KW-1185">Reference proteome</keyword>
<evidence type="ECO:0000256" key="12">
    <source>
        <dbReference type="ARBA" id="ARBA00030845"/>
    </source>
</evidence>
<accession>A0A8H7BTM9</accession>